<dbReference type="InterPro" id="IPR002347">
    <property type="entry name" value="SDR_fam"/>
</dbReference>
<dbReference type="PANTHER" id="PTHR42760">
    <property type="entry name" value="SHORT-CHAIN DEHYDROGENASES/REDUCTASES FAMILY MEMBER"/>
    <property type="match status" value="1"/>
</dbReference>
<dbReference type="Pfam" id="PF13561">
    <property type="entry name" value="adh_short_C2"/>
    <property type="match status" value="1"/>
</dbReference>
<evidence type="ECO:0000259" key="2">
    <source>
        <dbReference type="SMART" id="SM00822"/>
    </source>
</evidence>
<evidence type="ECO:0000313" key="3">
    <source>
        <dbReference type="EMBL" id="TNC12728.1"/>
    </source>
</evidence>
<dbReference type="GO" id="GO:0016616">
    <property type="term" value="F:oxidoreductase activity, acting on the CH-OH group of donors, NAD or NADP as acceptor"/>
    <property type="evidence" value="ECO:0007669"/>
    <property type="project" value="TreeGrafter"/>
</dbReference>
<protein>
    <submittedName>
        <fullName evidence="3">SDR family oxidoreductase</fullName>
    </submittedName>
</protein>
<feature type="domain" description="Ketoreductase" evidence="2">
    <location>
        <begin position="14"/>
        <end position="187"/>
    </location>
</feature>
<dbReference type="PROSITE" id="PS00061">
    <property type="entry name" value="ADH_SHORT"/>
    <property type="match status" value="1"/>
</dbReference>
<evidence type="ECO:0000313" key="4">
    <source>
        <dbReference type="Proteomes" id="UP000305267"/>
    </source>
</evidence>
<accession>A0A5C4LH61</accession>
<comment type="caution">
    <text evidence="3">The sequence shown here is derived from an EMBL/GenBank/DDBJ whole genome shotgun (WGS) entry which is preliminary data.</text>
</comment>
<dbReference type="OrthoDB" id="9779623at2"/>
<keyword evidence="4" id="KW-1185">Reference proteome</keyword>
<comment type="similarity">
    <text evidence="1">Belongs to the short-chain dehydrogenases/reductases (SDR) family.</text>
</comment>
<organism evidence="3 4">
    <name type="scientific">Methylobacterium terricola</name>
    <dbReference type="NCBI Taxonomy" id="2583531"/>
    <lineage>
        <taxon>Bacteria</taxon>
        <taxon>Pseudomonadati</taxon>
        <taxon>Pseudomonadota</taxon>
        <taxon>Alphaproteobacteria</taxon>
        <taxon>Hyphomicrobiales</taxon>
        <taxon>Methylobacteriaceae</taxon>
        <taxon>Methylobacterium</taxon>
    </lineage>
</organism>
<dbReference type="EMBL" id="VDDA01000005">
    <property type="protein sequence ID" value="TNC12728.1"/>
    <property type="molecule type" value="Genomic_DNA"/>
</dbReference>
<proteinExistence type="inferred from homology"/>
<reference evidence="3 4" key="1">
    <citation type="submission" date="2019-06" db="EMBL/GenBank/DDBJ databases">
        <title>Genome of Methylobacterium sp. 17Sr1-39.</title>
        <authorList>
            <person name="Seo T."/>
        </authorList>
    </citation>
    <scope>NUCLEOTIDE SEQUENCE [LARGE SCALE GENOMIC DNA]</scope>
    <source>
        <strain evidence="3 4">17Sr1-39</strain>
    </source>
</reference>
<dbReference type="AlphaFoldDB" id="A0A5C4LH61"/>
<dbReference type="Proteomes" id="UP000305267">
    <property type="component" value="Unassembled WGS sequence"/>
</dbReference>
<dbReference type="SUPFAM" id="SSF51735">
    <property type="entry name" value="NAD(P)-binding Rossmann-fold domains"/>
    <property type="match status" value="1"/>
</dbReference>
<evidence type="ECO:0000256" key="1">
    <source>
        <dbReference type="ARBA" id="ARBA00006484"/>
    </source>
</evidence>
<dbReference type="FunFam" id="3.40.50.720:FF:000084">
    <property type="entry name" value="Short-chain dehydrogenase reductase"/>
    <property type="match status" value="1"/>
</dbReference>
<dbReference type="NCBIfam" id="NF005559">
    <property type="entry name" value="PRK07231.1"/>
    <property type="match status" value="1"/>
</dbReference>
<gene>
    <name evidence="3" type="ORF">FF100_13760</name>
</gene>
<dbReference type="GO" id="GO:0030497">
    <property type="term" value="P:fatty acid elongation"/>
    <property type="evidence" value="ECO:0007669"/>
    <property type="project" value="TreeGrafter"/>
</dbReference>
<dbReference type="PANTHER" id="PTHR42760:SF123">
    <property type="entry name" value="OXIDOREDUCTASE"/>
    <property type="match status" value="1"/>
</dbReference>
<dbReference type="PRINTS" id="PR00080">
    <property type="entry name" value="SDRFAMILY"/>
</dbReference>
<sequence>MSDRDSDWLNLRGRVCVVTGAGGGLGQAIALGFARAGARLVLLDREAEAMVGIAAEAERCGAEVLALACDVTDPGSLEAAAARARALGPCAALVNNAALMRPGPLETLALAEWNALLAVNLTGYFLAAQVFGGLMRERGGGAIVHVASISGRHPQGFSGAYSVSKAGIVMLSCQLATEWGPAGIRSNVVSPGLVVTPLSRSFYDAPSVRERRSAVVPLGRIGAPEDIADAVLYLASDRAAYVTGDEITVDGGFNRVLMNLIPRPGFEAGSSSGGNLHGSAS</sequence>
<name>A0A5C4LH61_9HYPH</name>
<dbReference type="InterPro" id="IPR057326">
    <property type="entry name" value="KR_dom"/>
</dbReference>
<dbReference type="Gene3D" id="3.40.50.720">
    <property type="entry name" value="NAD(P)-binding Rossmann-like Domain"/>
    <property type="match status" value="1"/>
</dbReference>
<dbReference type="InterPro" id="IPR036291">
    <property type="entry name" value="NAD(P)-bd_dom_sf"/>
</dbReference>
<dbReference type="CDD" id="cd05233">
    <property type="entry name" value="SDR_c"/>
    <property type="match status" value="1"/>
</dbReference>
<dbReference type="RefSeq" id="WP_139036267.1">
    <property type="nucleotide sequence ID" value="NZ_VDDA01000005.1"/>
</dbReference>
<dbReference type="PRINTS" id="PR00081">
    <property type="entry name" value="GDHRDH"/>
</dbReference>
<dbReference type="SMART" id="SM00822">
    <property type="entry name" value="PKS_KR"/>
    <property type="match status" value="1"/>
</dbReference>
<dbReference type="InterPro" id="IPR020904">
    <property type="entry name" value="Sc_DH/Rdtase_CS"/>
</dbReference>